<dbReference type="GO" id="GO:0016491">
    <property type="term" value="F:oxidoreductase activity"/>
    <property type="evidence" value="ECO:0007669"/>
    <property type="project" value="UniProtKB-ARBA"/>
</dbReference>
<protein>
    <submittedName>
        <fullName evidence="1">Uncharacterized protein</fullName>
    </submittedName>
</protein>
<dbReference type="STRING" id="1172190.M947_10895"/>
<dbReference type="SUPFAM" id="SSF53223">
    <property type="entry name" value="Aminoacid dehydrogenase-like, N-terminal domain"/>
    <property type="match status" value="1"/>
</dbReference>
<dbReference type="Proteomes" id="UP000015520">
    <property type="component" value="Unassembled WGS sequence"/>
</dbReference>
<dbReference type="AlphaFoldDB" id="T0KM21"/>
<reference evidence="1 2" key="1">
    <citation type="submission" date="2013-07" db="EMBL/GenBank/DDBJ databases">
        <title>Sulfurimonas hongkongensis AST-10 Genome Sequencing.</title>
        <authorList>
            <person name="Cai L."/>
            <person name="Zhang T."/>
        </authorList>
    </citation>
    <scope>NUCLEOTIDE SEQUENCE [LARGE SCALE GENOMIC DNA]</scope>
    <source>
        <strain evidence="1 2">AST-10</strain>
    </source>
</reference>
<gene>
    <name evidence="1" type="ORF">M947_10895</name>
</gene>
<organism evidence="1 2">
    <name type="scientific">Sulfurimonas hongkongensis</name>
    <dbReference type="NCBI Taxonomy" id="1172190"/>
    <lineage>
        <taxon>Bacteria</taxon>
        <taxon>Pseudomonadati</taxon>
        <taxon>Campylobacterota</taxon>
        <taxon>Epsilonproteobacteria</taxon>
        <taxon>Campylobacterales</taxon>
        <taxon>Sulfurimonadaceae</taxon>
        <taxon>Sulfurimonas</taxon>
    </lineage>
</organism>
<dbReference type="PATRIC" id="fig|1172190.3.peg.2101"/>
<dbReference type="Gene3D" id="3.40.50.10860">
    <property type="entry name" value="Leucine Dehydrogenase, chain A, domain 1"/>
    <property type="match status" value="1"/>
</dbReference>
<comment type="caution">
    <text evidence="1">The sequence shown here is derived from an EMBL/GenBank/DDBJ whole genome shotgun (WGS) entry which is preliminary data.</text>
</comment>
<evidence type="ECO:0000313" key="1">
    <source>
        <dbReference type="EMBL" id="EQB34433.1"/>
    </source>
</evidence>
<dbReference type="EMBL" id="AUPZ01000018">
    <property type="protein sequence ID" value="EQB34433.1"/>
    <property type="molecule type" value="Genomic_DNA"/>
</dbReference>
<keyword evidence="2" id="KW-1185">Reference proteome</keyword>
<name>T0KM21_9BACT</name>
<dbReference type="eggNOG" id="COG0169">
    <property type="taxonomic scope" value="Bacteria"/>
</dbReference>
<sequence length="251" mass="28259">MMNNANTISKQTKLFGFVGENAGVSRFSAVINKIFKANSDDAMMIPMNIREDDLYFTLSNMKKSEVNGAVISNEYVQEMVELLEDASSLVKKTGMCDIVFREGERLRGDIFSIRVLVEHLKDLRVSKIAMIGISPHAKAFSYLSCGFDMSYFDENLEGLMEFTKELEIKDADINRIASGMSLDLSSYDAVLDFSTFDSLGMIESLAKDSFDMKNTKEFSALKKRADELDASYTSYDDLVEKLASQVYRTIK</sequence>
<accession>T0KM21</accession>
<proteinExistence type="predicted"/>
<dbReference type="OrthoDB" id="5333617at2"/>
<dbReference type="InterPro" id="IPR046346">
    <property type="entry name" value="Aminoacid_DH-like_N_sf"/>
</dbReference>
<evidence type="ECO:0000313" key="2">
    <source>
        <dbReference type="Proteomes" id="UP000015520"/>
    </source>
</evidence>
<dbReference type="RefSeq" id="WP_021288414.1">
    <property type="nucleotide sequence ID" value="NZ_AUPZ01000018.1"/>
</dbReference>